<comment type="subcellular location">
    <subcellularLocation>
        <location evidence="1">Membrane</location>
        <topology evidence="1">Single-pass type I membrane protein</topology>
    </subcellularLocation>
</comment>
<dbReference type="InterPro" id="IPR000858">
    <property type="entry name" value="S_locus_glycoprot_dom"/>
</dbReference>
<dbReference type="Proteomes" id="UP000325577">
    <property type="component" value="Linkage Group LG15"/>
</dbReference>
<keyword evidence="23" id="KW-1185">Reference proteome</keyword>
<keyword evidence="14" id="KW-0675">Receptor</keyword>
<evidence type="ECO:0000256" key="11">
    <source>
        <dbReference type="ARBA" id="ARBA00022989"/>
    </source>
</evidence>
<evidence type="ECO:0000313" key="23">
    <source>
        <dbReference type="Proteomes" id="UP000325577"/>
    </source>
</evidence>
<dbReference type="PANTHER" id="PTHR47974:SF3">
    <property type="entry name" value="RECEPTOR-LIKE SERINE_THREONINE-PROTEIN KINASE"/>
    <property type="match status" value="1"/>
</dbReference>
<sequence>MANREEPVNGRLSKLSLLKTGNLVLIDAGRLMLWATDTASISSVQLLLYNTGNLVLRTSEDEILWQSFDSPTDTLLPQQLFTRDTKLVSSRSLSNYSSGFYKLFFDDDNLLRLLYDDRKISSLYWPDPWLRTWDAGRSAYNNSRIAVLDSLGYFHSSDDLQFKSADLGIGPKRRLTLDVDGNVRLYSLNEMKRTWVVSWQAFSNPCMIHGICGPNSLCTYVPHKKSGRMCNCIPGHKMKNDTDWSYGCEPDFNLSLNDDEVGFIQLPHVEFYGYDIKYFPNYTLEMCKKKCLQVLSCKGFQFKQYKFEEYTGYYSCYPKTLLFNGHRSLGFKDVMYIKLPKANLSSYEKHVQEFRLECSGQGSTQLDRTYKKNKENGSLKVLLLFAYGLGGFELICILSVWLYLSITEQGSGATTQSYLQVAAGFKRFTYAELKKASCNFSVEIGRGGGGVVCKGIFSNKHVAAIKRLNNANQGEAEFLAEVSTIGCLNHMNLIETWGYCAEGKHRLLVYEYMEHGSLAENLYSNKLDWEKRFNIAVGTAKGLAYLHEECLEWVLHCDVKPQNILLDSDYQPKWRISVSLNYSTEVQLRIQASQELEELEMVTGRSPTGVCAIDDTGKKEDKMLVSWVREKMDESAGNTSWIEEIVDPLMDYEYDIGWMELLVSVALLCTAENRDARPTMSKVVEMLLRLESGD</sequence>
<feature type="domain" description="Bulb-type lectin" evidence="21">
    <location>
        <begin position="1"/>
        <end position="69"/>
    </location>
</feature>
<dbReference type="PROSITE" id="PS50927">
    <property type="entry name" value="BULB_LECTIN"/>
    <property type="match status" value="1"/>
</dbReference>
<dbReference type="GO" id="GO:0005524">
    <property type="term" value="F:ATP binding"/>
    <property type="evidence" value="ECO:0007669"/>
    <property type="project" value="UniProtKB-UniRule"/>
</dbReference>
<keyword evidence="13" id="KW-1015">Disulfide bond</keyword>
<feature type="domain" description="Protein kinase" evidence="20">
    <location>
        <begin position="438"/>
        <end position="694"/>
    </location>
</feature>
<dbReference type="Pfam" id="PF00954">
    <property type="entry name" value="S_locus_glycop"/>
    <property type="match status" value="1"/>
</dbReference>
<evidence type="ECO:0000313" key="22">
    <source>
        <dbReference type="EMBL" id="KAA8537802.1"/>
    </source>
</evidence>
<dbReference type="Gene3D" id="3.30.200.20">
    <property type="entry name" value="Phosphorylase Kinase, domain 1"/>
    <property type="match status" value="1"/>
</dbReference>
<evidence type="ECO:0000259" key="20">
    <source>
        <dbReference type="PROSITE" id="PS50011"/>
    </source>
</evidence>
<keyword evidence="9" id="KW-0418">Kinase</keyword>
<evidence type="ECO:0000256" key="16">
    <source>
        <dbReference type="ARBA" id="ARBA00047899"/>
    </source>
</evidence>
<evidence type="ECO:0000256" key="3">
    <source>
        <dbReference type="ARBA" id="ARBA00022527"/>
    </source>
</evidence>
<dbReference type="PROSITE" id="PS00108">
    <property type="entry name" value="PROTEIN_KINASE_ST"/>
    <property type="match status" value="1"/>
</dbReference>
<dbReference type="PROSITE" id="PS00107">
    <property type="entry name" value="PROTEIN_KINASE_ATP"/>
    <property type="match status" value="1"/>
</dbReference>
<dbReference type="GO" id="GO:0004674">
    <property type="term" value="F:protein serine/threonine kinase activity"/>
    <property type="evidence" value="ECO:0007669"/>
    <property type="project" value="UniProtKB-KW"/>
</dbReference>
<feature type="binding site" evidence="18">
    <location>
        <position position="466"/>
    </location>
    <ligand>
        <name>ATP</name>
        <dbReference type="ChEBI" id="CHEBI:30616"/>
    </ligand>
</feature>
<dbReference type="InterPro" id="IPR008271">
    <property type="entry name" value="Ser/Thr_kinase_AS"/>
</dbReference>
<evidence type="ECO:0000256" key="8">
    <source>
        <dbReference type="ARBA" id="ARBA00022741"/>
    </source>
</evidence>
<evidence type="ECO:0000256" key="1">
    <source>
        <dbReference type="ARBA" id="ARBA00004479"/>
    </source>
</evidence>
<dbReference type="EC" id="2.7.11.1" evidence="2"/>
<dbReference type="AlphaFoldDB" id="A0A5J5B7F0"/>
<dbReference type="SMART" id="SM00220">
    <property type="entry name" value="S_TKc"/>
    <property type="match status" value="1"/>
</dbReference>
<dbReference type="Pfam" id="PF01453">
    <property type="entry name" value="B_lectin"/>
    <property type="match status" value="1"/>
</dbReference>
<keyword evidence="7" id="KW-0732">Signal</keyword>
<evidence type="ECO:0000256" key="18">
    <source>
        <dbReference type="PROSITE-ProRule" id="PRU10141"/>
    </source>
</evidence>
<reference evidence="22 23" key="1">
    <citation type="submission" date="2019-09" db="EMBL/GenBank/DDBJ databases">
        <title>A chromosome-level genome assembly of the Chinese tupelo Nyssa sinensis.</title>
        <authorList>
            <person name="Yang X."/>
            <person name="Kang M."/>
            <person name="Yang Y."/>
            <person name="Xiong H."/>
            <person name="Wang M."/>
            <person name="Zhang Z."/>
            <person name="Wang Z."/>
            <person name="Wu H."/>
            <person name="Ma T."/>
            <person name="Liu J."/>
            <person name="Xi Z."/>
        </authorList>
    </citation>
    <scope>NUCLEOTIDE SEQUENCE [LARGE SCALE GENOMIC DNA]</scope>
    <source>
        <strain evidence="22">J267</strain>
        <tissue evidence="22">Leaf</tissue>
    </source>
</reference>
<evidence type="ECO:0000256" key="2">
    <source>
        <dbReference type="ARBA" id="ARBA00012513"/>
    </source>
</evidence>
<dbReference type="SUPFAM" id="SSF51110">
    <property type="entry name" value="alpha-D-mannose-specific plant lectins"/>
    <property type="match status" value="1"/>
</dbReference>
<gene>
    <name evidence="22" type="ORF">F0562_027618</name>
</gene>
<evidence type="ECO:0000256" key="12">
    <source>
        <dbReference type="ARBA" id="ARBA00023136"/>
    </source>
</evidence>
<dbReference type="PANTHER" id="PTHR47974">
    <property type="entry name" value="OS07G0415500 PROTEIN"/>
    <property type="match status" value="1"/>
</dbReference>
<keyword evidence="11 19" id="KW-1133">Transmembrane helix</keyword>
<feature type="transmembrane region" description="Helical" evidence="19">
    <location>
        <begin position="381"/>
        <end position="404"/>
    </location>
</feature>
<dbReference type="EMBL" id="CM018038">
    <property type="protein sequence ID" value="KAA8537802.1"/>
    <property type="molecule type" value="Genomic_DNA"/>
</dbReference>
<dbReference type="GO" id="GO:0048544">
    <property type="term" value="P:recognition of pollen"/>
    <property type="evidence" value="ECO:0007669"/>
    <property type="project" value="InterPro"/>
</dbReference>
<evidence type="ECO:0000256" key="13">
    <source>
        <dbReference type="ARBA" id="ARBA00023157"/>
    </source>
</evidence>
<evidence type="ECO:0000256" key="17">
    <source>
        <dbReference type="ARBA" id="ARBA00048679"/>
    </source>
</evidence>
<accession>A0A5J5B7F0</accession>
<keyword evidence="12 19" id="KW-0472">Membrane</keyword>
<evidence type="ECO:0000256" key="9">
    <source>
        <dbReference type="ARBA" id="ARBA00022777"/>
    </source>
</evidence>
<protein>
    <recommendedName>
        <fullName evidence="2">non-specific serine/threonine protein kinase</fullName>
        <ecNumber evidence="2">2.7.11.1</ecNumber>
    </recommendedName>
</protein>
<dbReference type="Gene3D" id="3.50.4.10">
    <property type="entry name" value="Hepatocyte Growth Factor"/>
    <property type="match status" value="1"/>
</dbReference>
<dbReference type="InterPro" id="IPR036426">
    <property type="entry name" value="Bulb-type_lectin_dom_sf"/>
</dbReference>
<dbReference type="Gene3D" id="1.10.510.10">
    <property type="entry name" value="Transferase(Phosphotransferase) domain 1"/>
    <property type="match status" value="2"/>
</dbReference>
<keyword evidence="4" id="KW-0245">EGF-like domain</keyword>
<evidence type="ECO:0000256" key="19">
    <source>
        <dbReference type="SAM" id="Phobius"/>
    </source>
</evidence>
<keyword evidence="5" id="KW-0808">Transferase</keyword>
<dbReference type="Gene3D" id="2.90.10.10">
    <property type="entry name" value="Bulb-type lectin domain"/>
    <property type="match status" value="1"/>
</dbReference>
<dbReference type="InterPro" id="IPR001480">
    <property type="entry name" value="Bulb-type_lectin_dom"/>
</dbReference>
<evidence type="ECO:0000256" key="10">
    <source>
        <dbReference type="ARBA" id="ARBA00022840"/>
    </source>
</evidence>
<keyword evidence="6 19" id="KW-0812">Transmembrane</keyword>
<name>A0A5J5B7F0_9ASTE</name>
<dbReference type="InterPro" id="IPR017441">
    <property type="entry name" value="Protein_kinase_ATP_BS"/>
</dbReference>
<dbReference type="SUPFAM" id="SSF56112">
    <property type="entry name" value="Protein kinase-like (PK-like)"/>
    <property type="match status" value="1"/>
</dbReference>
<evidence type="ECO:0000256" key="6">
    <source>
        <dbReference type="ARBA" id="ARBA00022692"/>
    </source>
</evidence>
<dbReference type="GO" id="GO:0016020">
    <property type="term" value="C:membrane"/>
    <property type="evidence" value="ECO:0007669"/>
    <property type="project" value="UniProtKB-SubCell"/>
</dbReference>
<dbReference type="FunFam" id="3.30.200.20:FF:000059">
    <property type="entry name" value="S-receptor-like serine/threonine-protein kinase"/>
    <property type="match status" value="1"/>
</dbReference>
<evidence type="ECO:0000256" key="4">
    <source>
        <dbReference type="ARBA" id="ARBA00022536"/>
    </source>
</evidence>
<evidence type="ECO:0000256" key="14">
    <source>
        <dbReference type="ARBA" id="ARBA00023170"/>
    </source>
</evidence>
<dbReference type="InterPro" id="IPR011009">
    <property type="entry name" value="Kinase-like_dom_sf"/>
</dbReference>
<dbReference type="OrthoDB" id="619632at2759"/>
<keyword evidence="15" id="KW-0325">Glycoprotein</keyword>
<dbReference type="Pfam" id="PF00069">
    <property type="entry name" value="Pkinase"/>
    <property type="match status" value="1"/>
</dbReference>
<evidence type="ECO:0000256" key="15">
    <source>
        <dbReference type="ARBA" id="ARBA00023180"/>
    </source>
</evidence>
<comment type="catalytic activity">
    <reaction evidence="16">
        <text>L-threonyl-[protein] + ATP = O-phospho-L-threonyl-[protein] + ADP + H(+)</text>
        <dbReference type="Rhea" id="RHEA:46608"/>
        <dbReference type="Rhea" id="RHEA-COMP:11060"/>
        <dbReference type="Rhea" id="RHEA-COMP:11605"/>
        <dbReference type="ChEBI" id="CHEBI:15378"/>
        <dbReference type="ChEBI" id="CHEBI:30013"/>
        <dbReference type="ChEBI" id="CHEBI:30616"/>
        <dbReference type="ChEBI" id="CHEBI:61977"/>
        <dbReference type="ChEBI" id="CHEBI:456216"/>
        <dbReference type="EC" id="2.7.11.1"/>
    </reaction>
</comment>
<keyword evidence="10 18" id="KW-0067">ATP-binding</keyword>
<comment type="catalytic activity">
    <reaction evidence="17">
        <text>L-seryl-[protein] + ATP = O-phospho-L-seryl-[protein] + ADP + H(+)</text>
        <dbReference type="Rhea" id="RHEA:17989"/>
        <dbReference type="Rhea" id="RHEA-COMP:9863"/>
        <dbReference type="Rhea" id="RHEA-COMP:11604"/>
        <dbReference type="ChEBI" id="CHEBI:15378"/>
        <dbReference type="ChEBI" id="CHEBI:29999"/>
        <dbReference type="ChEBI" id="CHEBI:30616"/>
        <dbReference type="ChEBI" id="CHEBI:83421"/>
        <dbReference type="ChEBI" id="CHEBI:456216"/>
        <dbReference type="EC" id="2.7.11.1"/>
    </reaction>
</comment>
<evidence type="ECO:0000259" key="21">
    <source>
        <dbReference type="PROSITE" id="PS50927"/>
    </source>
</evidence>
<evidence type="ECO:0000256" key="7">
    <source>
        <dbReference type="ARBA" id="ARBA00022729"/>
    </source>
</evidence>
<evidence type="ECO:0000256" key="5">
    <source>
        <dbReference type="ARBA" id="ARBA00022679"/>
    </source>
</evidence>
<proteinExistence type="predicted"/>
<keyword evidence="3" id="KW-0723">Serine/threonine-protein kinase</keyword>
<dbReference type="InterPro" id="IPR000719">
    <property type="entry name" value="Prot_kinase_dom"/>
</dbReference>
<organism evidence="22 23">
    <name type="scientific">Nyssa sinensis</name>
    <dbReference type="NCBI Taxonomy" id="561372"/>
    <lineage>
        <taxon>Eukaryota</taxon>
        <taxon>Viridiplantae</taxon>
        <taxon>Streptophyta</taxon>
        <taxon>Embryophyta</taxon>
        <taxon>Tracheophyta</taxon>
        <taxon>Spermatophyta</taxon>
        <taxon>Magnoliopsida</taxon>
        <taxon>eudicotyledons</taxon>
        <taxon>Gunneridae</taxon>
        <taxon>Pentapetalae</taxon>
        <taxon>asterids</taxon>
        <taxon>Cornales</taxon>
        <taxon>Nyssaceae</taxon>
        <taxon>Nyssa</taxon>
    </lineage>
</organism>
<keyword evidence="8 18" id="KW-0547">Nucleotide-binding</keyword>
<dbReference type="PROSITE" id="PS50011">
    <property type="entry name" value="PROTEIN_KINASE_DOM"/>
    <property type="match status" value="1"/>
</dbReference>